<dbReference type="AlphaFoldDB" id="A0A915A2U1"/>
<dbReference type="InterPro" id="IPR036525">
    <property type="entry name" value="Tubulin/FtsZ_GTPase_sf"/>
</dbReference>
<accession>A0A915A2U1</accession>
<protein>
    <submittedName>
        <fullName evidence="2">Secreted protein</fullName>
    </submittedName>
</protein>
<proteinExistence type="predicted"/>
<dbReference type="Gene3D" id="3.40.50.1440">
    <property type="entry name" value="Tubulin/FtsZ, GTPase domain"/>
    <property type="match status" value="1"/>
</dbReference>
<sequence length="92" mass="10185">MLVHCAVFVVNLRTTICFDSFAVPLSTLRSHRLSVLNMREVISLHISQAGVQIRNACCELFGVEHGIEPNGRMASKKQDEVEGSFSAFFSEA</sequence>
<organism evidence="1 2">
    <name type="scientific">Parascaris univalens</name>
    <name type="common">Nematode worm</name>
    <dbReference type="NCBI Taxonomy" id="6257"/>
    <lineage>
        <taxon>Eukaryota</taxon>
        <taxon>Metazoa</taxon>
        <taxon>Ecdysozoa</taxon>
        <taxon>Nematoda</taxon>
        <taxon>Chromadorea</taxon>
        <taxon>Rhabditida</taxon>
        <taxon>Spirurina</taxon>
        <taxon>Ascaridomorpha</taxon>
        <taxon>Ascaridoidea</taxon>
        <taxon>Ascarididae</taxon>
        <taxon>Parascaris</taxon>
    </lineage>
</organism>
<name>A0A915A2U1_PARUN</name>
<dbReference type="Proteomes" id="UP000887569">
    <property type="component" value="Unplaced"/>
</dbReference>
<evidence type="ECO:0000313" key="2">
    <source>
        <dbReference type="WBParaSite" id="PgE261_g003_t01"/>
    </source>
</evidence>
<dbReference type="WBParaSite" id="PgE261_g003_t01">
    <property type="protein sequence ID" value="PgE261_g003_t01"/>
    <property type="gene ID" value="PgE261_g003"/>
</dbReference>
<dbReference type="SUPFAM" id="SSF52490">
    <property type="entry name" value="Tubulin nucleotide-binding domain-like"/>
    <property type="match status" value="1"/>
</dbReference>
<keyword evidence="1" id="KW-1185">Reference proteome</keyword>
<reference evidence="2" key="1">
    <citation type="submission" date="2022-11" db="UniProtKB">
        <authorList>
            <consortium name="WormBaseParasite"/>
        </authorList>
    </citation>
    <scope>IDENTIFICATION</scope>
</reference>
<evidence type="ECO:0000313" key="1">
    <source>
        <dbReference type="Proteomes" id="UP000887569"/>
    </source>
</evidence>